<feature type="region of interest" description="Disordered" evidence="1">
    <location>
        <begin position="1"/>
        <end position="167"/>
    </location>
</feature>
<keyword evidence="2" id="KW-0614">Plasmid</keyword>
<feature type="compositionally biased region" description="Basic and acidic residues" evidence="1">
    <location>
        <begin position="232"/>
        <end position="241"/>
    </location>
</feature>
<evidence type="ECO:0000256" key="1">
    <source>
        <dbReference type="SAM" id="MobiDB-lite"/>
    </source>
</evidence>
<feature type="compositionally biased region" description="Pro residues" evidence="1">
    <location>
        <begin position="185"/>
        <end position="197"/>
    </location>
</feature>
<proteinExistence type="predicted"/>
<feature type="compositionally biased region" description="Basic and acidic residues" evidence="1">
    <location>
        <begin position="142"/>
        <end position="151"/>
    </location>
</feature>
<organism evidence="2">
    <name type="scientific">Rhodococcus hoagii</name>
    <name type="common">Corynebacterium equii</name>
    <dbReference type="NCBI Taxonomy" id="43767"/>
    <lineage>
        <taxon>Bacteria</taxon>
        <taxon>Bacillati</taxon>
        <taxon>Actinomycetota</taxon>
        <taxon>Actinomycetes</taxon>
        <taxon>Mycobacteriales</taxon>
        <taxon>Nocardiaceae</taxon>
        <taxon>Prescottella</taxon>
    </lineage>
</organism>
<protein>
    <submittedName>
        <fullName evidence="2">Uncharacterized protein</fullName>
    </submittedName>
</protein>
<accession>A0A1Z1UX82</accession>
<sequence>MRRPLRTTRHPTPPRPNTPPTPTRRPHTSHPAGAQPRRCRPHPGHAITPAHGTKTPPHPSGCEGLALCRTVPKEVRRPATAQCLRRSKDLPGYRAPPRRRLPLALRRSRHANPTADWARGTRTGRALATQEPLQRGTRYRHTPADARRPGLEEEQPPPPPRYPWFSNLPRLRYRSLPLQERAPPQTNPPPRDVPAPLLPLLSTEAPPYKTTIPPTTRLRTRKQHPDPANTIDHTDEPDRLGDFGPVPPDRIEPRPSVSKPSRTPGTAHTHLRGAENLQTTDPN</sequence>
<feature type="compositionally biased region" description="Basic residues" evidence="1">
    <location>
        <begin position="96"/>
        <end position="110"/>
    </location>
</feature>
<feature type="compositionally biased region" description="Pro residues" evidence="1">
    <location>
        <begin position="11"/>
        <end position="23"/>
    </location>
</feature>
<reference evidence="2" key="1">
    <citation type="journal article" date="2017" name="Genome Biol. Evol.">
        <title>Comparative Genomics of Rhodococcus equi Virulence Plasmids Indicates Host-Driven Evolution of the vap Pathogenicity Island.</title>
        <authorList>
            <person name="MacArthur I."/>
            <person name="Anastasi E."/>
            <person name="Alvarez S."/>
            <person name="Scortti M."/>
            <person name="Vazquez-Boland J.A."/>
        </authorList>
    </citation>
    <scope>NUCLEOTIDE SEQUENCE</scope>
    <source>
        <strain evidence="2">PAM1204</strain>
        <plasmid evidence="2">pVAPN1204</plasmid>
    </source>
</reference>
<name>A0A1Z1UX82_RHOHA</name>
<evidence type="ECO:0000313" key="2">
    <source>
        <dbReference type="EMBL" id="ARX59605.1"/>
    </source>
</evidence>
<gene>
    <name evidence="2" type="ORF">pVAPN1204_0001</name>
</gene>
<feature type="region of interest" description="Disordered" evidence="1">
    <location>
        <begin position="180"/>
        <end position="283"/>
    </location>
</feature>
<geneLocation type="plasmid" evidence="2">
    <name>pVAPN1204</name>
</geneLocation>
<dbReference type="EMBL" id="KX443398">
    <property type="protein sequence ID" value="ARX59605.1"/>
    <property type="molecule type" value="Genomic_DNA"/>
</dbReference>
<dbReference type="AlphaFoldDB" id="A0A1Z1UX82"/>